<comment type="subcellular location">
    <subcellularLocation>
        <location evidence="1">Nucleus</location>
    </subcellularLocation>
</comment>
<reference evidence="3 4" key="1">
    <citation type="journal article" date="2023" name="IMA Fungus">
        <title>Comparative genomic study of the Penicillium genus elucidates a diverse pangenome and 15 lateral gene transfer events.</title>
        <authorList>
            <person name="Petersen C."/>
            <person name="Sorensen T."/>
            <person name="Nielsen M.R."/>
            <person name="Sondergaard T.E."/>
            <person name="Sorensen J.L."/>
            <person name="Fitzpatrick D.A."/>
            <person name="Frisvad J.C."/>
            <person name="Nielsen K.L."/>
        </authorList>
    </citation>
    <scope>NUCLEOTIDE SEQUENCE [LARGE SCALE GENOMIC DNA]</scope>
    <source>
        <strain evidence="3 4">IBT 35679</strain>
    </source>
</reference>
<name>A0AAD6CSJ0_9EURO</name>
<evidence type="ECO:0000313" key="4">
    <source>
        <dbReference type="Proteomes" id="UP001220324"/>
    </source>
</evidence>
<accession>A0AAD6CSJ0</accession>
<dbReference type="EMBL" id="JAQIZZ010000006">
    <property type="protein sequence ID" value="KAJ5537873.1"/>
    <property type="molecule type" value="Genomic_DNA"/>
</dbReference>
<dbReference type="GO" id="GO:0000976">
    <property type="term" value="F:transcription cis-regulatory region binding"/>
    <property type="evidence" value="ECO:0007669"/>
    <property type="project" value="TreeGrafter"/>
</dbReference>
<evidence type="ECO:0000256" key="2">
    <source>
        <dbReference type="ARBA" id="ARBA00023242"/>
    </source>
</evidence>
<organism evidence="3 4">
    <name type="scientific">Penicillium frequentans</name>
    <dbReference type="NCBI Taxonomy" id="3151616"/>
    <lineage>
        <taxon>Eukaryota</taxon>
        <taxon>Fungi</taxon>
        <taxon>Dikarya</taxon>
        <taxon>Ascomycota</taxon>
        <taxon>Pezizomycotina</taxon>
        <taxon>Eurotiomycetes</taxon>
        <taxon>Eurotiomycetidae</taxon>
        <taxon>Eurotiales</taxon>
        <taxon>Aspergillaceae</taxon>
        <taxon>Penicillium</taxon>
    </lineage>
</organism>
<evidence type="ECO:0000313" key="3">
    <source>
        <dbReference type="EMBL" id="KAJ5537873.1"/>
    </source>
</evidence>
<gene>
    <name evidence="3" type="ORF">N7494_007352</name>
</gene>
<proteinExistence type="predicted"/>
<sequence length="520" mass="57799">MLILFFGQSPLPVLAENSIDLAREWDMPTTSDFTGNSNESSYDDLELGQTADNDNISDLMRIPESIADVSLSHDSTEWSSLVSRYFHMIEDPPLLPSLENEATTLVQYYFRDTCATWSCFDSEKNPFRTAIEALWQKSPLIYYAIQSNAAAHLSNQISSMQVTASKMREKAHAAFLEQLLNTSNTQSTGDQLLLATLLLGVSASWHDSSDLGLSYLSIARSLIRARVVSQGSEHHQPPNRNFRFFLEALIYWEMVAAFVSGEGLRSALTLTADTSTFPWAGPLPTAVIPHPWTGIAPRVMLLFAEVGRLVQDHAISAGQPGADLDLAASATKLEEDLLSVYVPTEDEIADVHDEFTRKNDFIVSAEATRCAALLQIYRVFPGVLQWRLSTGNFGTFPHMGIVEPNSGSDVTSSWLISLAMHVLDLLASVPAYSGVRCVQLLPLATAAFELRVTNSHRDVEIARFREFSMGRLRLLAGRLPSKPISRVAQLLKEVWRRNDQGDHTFWLNVMTDKNLKTFLG</sequence>
<keyword evidence="4" id="KW-1185">Reference proteome</keyword>
<comment type="caution">
    <text evidence="3">The sequence shown here is derived from an EMBL/GenBank/DDBJ whole genome shotgun (WGS) entry which is preliminary data.</text>
</comment>
<evidence type="ECO:0000256" key="1">
    <source>
        <dbReference type="ARBA" id="ARBA00004123"/>
    </source>
</evidence>
<dbReference type="GO" id="GO:0003700">
    <property type="term" value="F:DNA-binding transcription factor activity"/>
    <property type="evidence" value="ECO:0007669"/>
    <property type="project" value="TreeGrafter"/>
</dbReference>
<evidence type="ECO:0008006" key="5">
    <source>
        <dbReference type="Google" id="ProtNLM"/>
    </source>
</evidence>
<protein>
    <recommendedName>
        <fullName evidence="5">Transcription factor domain-containing protein</fullName>
    </recommendedName>
</protein>
<dbReference type="GO" id="GO:0005634">
    <property type="term" value="C:nucleus"/>
    <property type="evidence" value="ECO:0007669"/>
    <property type="project" value="UniProtKB-SubCell"/>
</dbReference>
<dbReference type="Proteomes" id="UP001220324">
    <property type="component" value="Unassembled WGS sequence"/>
</dbReference>
<dbReference type="InterPro" id="IPR021858">
    <property type="entry name" value="Fun_TF"/>
</dbReference>
<keyword evidence="2" id="KW-0539">Nucleus</keyword>
<dbReference type="PANTHER" id="PTHR37534">
    <property type="entry name" value="TRANSCRIPTIONAL ACTIVATOR PROTEIN UGA3"/>
    <property type="match status" value="1"/>
</dbReference>
<dbReference type="PANTHER" id="PTHR37534:SF11">
    <property type="entry name" value="ZN(II)2CYS6 TRANSCRIPTION FACTOR (EUROFUNG)"/>
    <property type="match status" value="1"/>
</dbReference>
<dbReference type="Pfam" id="PF11951">
    <property type="entry name" value="Fungal_trans_2"/>
    <property type="match status" value="1"/>
</dbReference>
<dbReference type="AlphaFoldDB" id="A0AAD6CSJ0"/>
<dbReference type="GO" id="GO:0045944">
    <property type="term" value="P:positive regulation of transcription by RNA polymerase II"/>
    <property type="evidence" value="ECO:0007669"/>
    <property type="project" value="TreeGrafter"/>
</dbReference>